<accession>A0A0L6UGN1</accession>
<dbReference type="PANTHER" id="PTHR31912:SF34">
    <property type="entry name" value="NOTOCHORD-RELATED PROTEIN"/>
    <property type="match status" value="1"/>
</dbReference>
<organism evidence="2 3">
    <name type="scientific">Puccinia sorghi</name>
    <dbReference type="NCBI Taxonomy" id="27349"/>
    <lineage>
        <taxon>Eukaryota</taxon>
        <taxon>Fungi</taxon>
        <taxon>Dikarya</taxon>
        <taxon>Basidiomycota</taxon>
        <taxon>Pucciniomycotina</taxon>
        <taxon>Pucciniomycetes</taxon>
        <taxon>Pucciniales</taxon>
        <taxon>Pucciniaceae</taxon>
        <taxon>Puccinia</taxon>
    </lineage>
</organism>
<feature type="compositionally biased region" description="Basic and acidic residues" evidence="1">
    <location>
        <begin position="8"/>
        <end position="17"/>
    </location>
</feature>
<name>A0A0L6UGN1_9BASI</name>
<feature type="region of interest" description="Disordered" evidence="1">
    <location>
        <begin position="1"/>
        <end position="41"/>
    </location>
</feature>
<evidence type="ECO:0000256" key="1">
    <source>
        <dbReference type="SAM" id="MobiDB-lite"/>
    </source>
</evidence>
<reference evidence="2 3" key="1">
    <citation type="submission" date="2015-08" db="EMBL/GenBank/DDBJ databases">
        <title>Next Generation Sequencing and Analysis of the Genome of Puccinia sorghi L Schw, the Causal Agent of Maize Common Rust.</title>
        <authorList>
            <person name="Rochi L."/>
            <person name="Burguener G."/>
            <person name="Darino M."/>
            <person name="Turjanski A."/>
            <person name="Kreff E."/>
            <person name="Dieguez M.J."/>
            <person name="Sacco F."/>
        </authorList>
    </citation>
    <scope>NUCLEOTIDE SEQUENCE [LARGE SCALE GENOMIC DNA]</scope>
    <source>
        <strain evidence="2 3">RO10H11247</strain>
    </source>
</reference>
<sequence>MLMVDQDLESKVTEGKIQKKKKLSSGRGAGSWRFNEDQDSDPGLSQIKIAAAIDGMIGSKFFQDAEVEVDPHPEAKRRNWMEYELQQIGEDMSLDELADIPTDVIEDDNDDTRDMWFPFKNKIELVGSMLVGYTRNLVPRLLFDQLRSILKGLCHLKIPARSTVWRAQKCIRDYLKMETELKDSVFGMPCASLSSKVALVRPIFFYLLIFFQELSNPLMCVNNLKDFYIFEPVQTFSNTLLIPIFIYKINSELSAKCIIPKCIHSSQSQLKLIIPSNIDFNHPEIKTVKVKDFANGYQKITLNSQCLSTFCHLYEDHTTYVEELPLPNPWRAKSAGKIIQQIPITLYSDNTSGNVSKRWNKHISFFFTLSGLPPRLSNQEFNCHFLATSNQAGVFSISSEGCFIFPWQFSDACINHKYSTSKKLPQSMSNVRIPQNSYK</sequence>
<dbReference type="OrthoDB" id="2246127at2759"/>
<dbReference type="PANTHER" id="PTHR31912">
    <property type="entry name" value="IP13529P"/>
    <property type="match status" value="1"/>
</dbReference>
<evidence type="ECO:0000313" key="2">
    <source>
        <dbReference type="EMBL" id="KNZ47724.1"/>
    </source>
</evidence>
<evidence type="ECO:0000313" key="3">
    <source>
        <dbReference type="Proteomes" id="UP000037035"/>
    </source>
</evidence>
<dbReference type="AlphaFoldDB" id="A0A0L6UGN1"/>
<dbReference type="VEuPathDB" id="FungiDB:VP01_61g12"/>
<dbReference type="Proteomes" id="UP000037035">
    <property type="component" value="Unassembled WGS sequence"/>
</dbReference>
<protein>
    <submittedName>
        <fullName evidence="2">Uncharacterized protein</fullName>
    </submittedName>
</protein>
<keyword evidence="3" id="KW-1185">Reference proteome</keyword>
<dbReference type="EMBL" id="LAVV01011497">
    <property type="protein sequence ID" value="KNZ47724.1"/>
    <property type="molecule type" value="Genomic_DNA"/>
</dbReference>
<dbReference type="STRING" id="27349.A0A0L6UGN1"/>
<proteinExistence type="predicted"/>
<gene>
    <name evidence="2" type="ORF">VP01_61g12</name>
</gene>
<comment type="caution">
    <text evidence="2">The sequence shown here is derived from an EMBL/GenBank/DDBJ whole genome shotgun (WGS) entry which is preliminary data.</text>
</comment>